<sequence length="105" mass="11740">MRIVEQNCHAAGVQKASRIICGGAEVFLASAKEEFDIILLDPPYRRGMLEKILPQIARIARPGGTVLCESETALKLPEECGGLTIKKQHRYGTVLVTRYEKEREE</sequence>
<dbReference type="AlphaFoldDB" id="J9GZ16"/>
<dbReference type="InterPro" id="IPR002052">
    <property type="entry name" value="DNA_methylase_N6_adenine_CS"/>
</dbReference>
<dbReference type="SUPFAM" id="SSF53335">
    <property type="entry name" value="S-adenosyl-L-methionine-dependent methyltransferases"/>
    <property type="match status" value="1"/>
</dbReference>
<accession>J9GZ16</accession>
<dbReference type="PANTHER" id="PTHR43542">
    <property type="entry name" value="METHYLTRANSFERASE"/>
    <property type="match status" value="1"/>
</dbReference>
<name>J9GZ16_9ZZZZ</name>
<dbReference type="GO" id="GO:0031167">
    <property type="term" value="P:rRNA methylation"/>
    <property type="evidence" value="ECO:0007669"/>
    <property type="project" value="InterPro"/>
</dbReference>
<keyword evidence="2 3" id="KW-0808">Transferase</keyword>
<dbReference type="GO" id="GO:0008168">
    <property type="term" value="F:methyltransferase activity"/>
    <property type="evidence" value="ECO:0007669"/>
    <property type="project" value="UniProtKB-KW"/>
</dbReference>
<dbReference type="InterPro" id="IPR029063">
    <property type="entry name" value="SAM-dependent_MTases_sf"/>
</dbReference>
<evidence type="ECO:0000256" key="2">
    <source>
        <dbReference type="ARBA" id="ARBA00022679"/>
    </source>
</evidence>
<dbReference type="PANTHER" id="PTHR43542:SF1">
    <property type="entry name" value="METHYLTRANSFERASE"/>
    <property type="match status" value="1"/>
</dbReference>
<dbReference type="EMBL" id="AMCI01001254">
    <property type="protein sequence ID" value="EJX06120.1"/>
    <property type="molecule type" value="Genomic_DNA"/>
</dbReference>
<dbReference type="Gene3D" id="3.40.50.150">
    <property type="entry name" value="Vaccinia Virus protein VP39"/>
    <property type="match status" value="1"/>
</dbReference>
<dbReference type="InterPro" id="IPR004398">
    <property type="entry name" value="RNA_MeTrfase_RsmD"/>
</dbReference>
<proteinExistence type="predicted"/>
<protein>
    <submittedName>
        <fullName evidence="3">RNA methyltransferase, RsmD family</fullName>
    </submittedName>
</protein>
<dbReference type="GO" id="GO:0003676">
    <property type="term" value="F:nucleic acid binding"/>
    <property type="evidence" value="ECO:0007669"/>
    <property type="project" value="InterPro"/>
</dbReference>
<comment type="caution">
    <text evidence="3">The sequence shown here is derived from an EMBL/GenBank/DDBJ whole genome shotgun (WGS) entry which is preliminary data.</text>
</comment>
<evidence type="ECO:0000313" key="3">
    <source>
        <dbReference type="EMBL" id="EJX06120.1"/>
    </source>
</evidence>
<dbReference type="PROSITE" id="PS00092">
    <property type="entry name" value="N6_MTASE"/>
    <property type="match status" value="1"/>
</dbReference>
<dbReference type="CDD" id="cd02440">
    <property type="entry name" value="AdoMet_MTases"/>
    <property type="match status" value="1"/>
</dbReference>
<keyword evidence="1 3" id="KW-0489">Methyltransferase</keyword>
<reference evidence="3" key="1">
    <citation type="journal article" date="2012" name="PLoS ONE">
        <title>Gene sets for utilization of primary and secondary nutrition supplies in the distal gut of endangered iberian lynx.</title>
        <authorList>
            <person name="Alcaide M."/>
            <person name="Messina E."/>
            <person name="Richter M."/>
            <person name="Bargiela R."/>
            <person name="Peplies J."/>
            <person name="Huws S.A."/>
            <person name="Newbold C.J."/>
            <person name="Golyshin P.N."/>
            <person name="Simon M.A."/>
            <person name="Lopez G."/>
            <person name="Yakimov M.M."/>
            <person name="Ferrer M."/>
        </authorList>
    </citation>
    <scope>NUCLEOTIDE SEQUENCE</scope>
</reference>
<dbReference type="Pfam" id="PF03602">
    <property type="entry name" value="Cons_hypoth95"/>
    <property type="match status" value="1"/>
</dbReference>
<evidence type="ECO:0000256" key="1">
    <source>
        <dbReference type="ARBA" id="ARBA00022603"/>
    </source>
</evidence>
<organism evidence="3">
    <name type="scientific">gut metagenome</name>
    <dbReference type="NCBI Taxonomy" id="749906"/>
    <lineage>
        <taxon>unclassified sequences</taxon>
        <taxon>metagenomes</taxon>
        <taxon>organismal metagenomes</taxon>
    </lineage>
</organism>
<gene>
    <name evidence="3" type="ORF">EVA_05773</name>
</gene>